<dbReference type="Proteomes" id="UP000818029">
    <property type="component" value="Chromosome D07"/>
</dbReference>
<dbReference type="InterPro" id="IPR053249">
    <property type="entry name" value="LFS"/>
</dbReference>
<evidence type="ECO:0000256" key="1">
    <source>
        <dbReference type="SAM" id="Phobius"/>
    </source>
</evidence>
<dbReference type="GO" id="GO:0004864">
    <property type="term" value="F:protein phosphatase inhibitor activity"/>
    <property type="evidence" value="ECO:0007669"/>
    <property type="project" value="UniProtKB-ARBA"/>
</dbReference>
<organism evidence="2 3">
    <name type="scientific">Gossypium hirsutum</name>
    <name type="common">Upland cotton</name>
    <name type="synonym">Gossypium mexicanum</name>
    <dbReference type="NCBI Taxonomy" id="3635"/>
    <lineage>
        <taxon>Eukaryota</taxon>
        <taxon>Viridiplantae</taxon>
        <taxon>Streptophyta</taxon>
        <taxon>Embryophyta</taxon>
        <taxon>Tracheophyta</taxon>
        <taxon>Spermatophyta</taxon>
        <taxon>Magnoliopsida</taxon>
        <taxon>eudicotyledons</taxon>
        <taxon>Gunneridae</taxon>
        <taxon>Pentapetalae</taxon>
        <taxon>rosids</taxon>
        <taxon>malvids</taxon>
        <taxon>Malvales</taxon>
        <taxon>Malvaceae</taxon>
        <taxon>Malvoideae</taxon>
        <taxon>Gossypium</taxon>
    </lineage>
</organism>
<dbReference type="GeneID" id="107953850"/>
<dbReference type="PANTHER" id="PTHR33789:SF11">
    <property type="entry name" value="OS05G0202300 PROTEIN"/>
    <property type="match status" value="1"/>
</dbReference>
<name>A0A1U8P0M9_GOSHI</name>
<evidence type="ECO:0000313" key="2">
    <source>
        <dbReference type="Proteomes" id="UP000818029"/>
    </source>
</evidence>
<dbReference type="InterPro" id="IPR019587">
    <property type="entry name" value="Polyketide_cyclase/dehydratase"/>
</dbReference>
<dbReference type="OMA" id="PAGCEIE"/>
<reference evidence="2" key="1">
    <citation type="journal article" date="2020" name="Nat. Genet.">
        <title>Genomic diversifications of five Gossypium allopolyploid species and their impact on cotton improvement.</title>
        <authorList>
            <person name="Chen Z.J."/>
            <person name="Sreedasyam A."/>
            <person name="Ando A."/>
            <person name="Song Q."/>
            <person name="De Santiago L.M."/>
            <person name="Hulse-Kemp A.M."/>
            <person name="Ding M."/>
            <person name="Ye W."/>
            <person name="Kirkbride R.C."/>
            <person name="Jenkins J."/>
            <person name="Plott C."/>
            <person name="Lovell J."/>
            <person name="Lin Y.M."/>
            <person name="Vaughn R."/>
            <person name="Liu B."/>
            <person name="Simpson S."/>
            <person name="Scheffler B.E."/>
            <person name="Wen L."/>
            <person name="Saski C.A."/>
            <person name="Grover C.E."/>
            <person name="Hu G."/>
            <person name="Conover J.L."/>
            <person name="Carlson J.W."/>
            <person name="Shu S."/>
            <person name="Boston L.B."/>
            <person name="Williams M."/>
            <person name="Peterson D.G."/>
            <person name="McGee K."/>
            <person name="Jones D.C."/>
            <person name="Wendel J.F."/>
            <person name="Stelly D.M."/>
            <person name="Grimwood J."/>
            <person name="Schmutz J."/>
        </authorList>
    </citation>
    <scope>NUCLEOTIDE SEQUENCE [LARGE SCALE GENOMIC DNA]</scope>
    <source>
        <strain evidence="2">cv. TM-1</strain>
    </source>
</reference>
<feature type="transmembrane region" description="Helical" evidence="1">
    <location>
        <begin position="12"/>
        <end position="31"/>
    </location>
</feature>
<dbReference type="Pfam" id="PF10604">
    <property type="entry name" value="Polyketide_cyc2"/>
    <property type="match status" value="1"/>
</dbReference>
<dbReference type="PANTHER" id="PTHR33789">
    <property type="entry name" value="LACHRYMATORY-FACTOR SYNTHASE"/>
    <property type="match status" value="1"/>
</dbReference>
<dbReference type="InterPro" id="IPR023393">
    <property type="entry name" value="START-like_dom_sf"/>
</dbReference>
<sequence>MPTKKEKKKKNIIYLHLFKLLISFVSAYLSISLPSSLTKSRMAEETQPKWKGKAMAVLKRSTPDQIWPFLEEFCNLDRLFPDIHTCYRVEGSPGQPGLVRHCVGKFGWVNEKLLTIDPTNWSLSYQVLENNFGLNNYVATLKVLPTAKMGDDGKPAGCEIEWSFITDPIQGMKLEDFVSYIDNSLQFMAKKMEDALNAQMQRFGMS</sequence>
<dbReference type="CDD" id="cd07821">
    <property type="entry name" value="PYR_PYL_RCAR_like"/>
    <property type="match status" value="1"/>
</dbReference>
<keyword evidence="1" id="KW-1133">Transmembrane helix</keyword>
<evidence type="ECO:0000313" key="3">
    <source>
        <dbReference type="RefSeq" id="XP_016744771.2"/>
    </source>
</evidence>
<keyword evidence="1" id="KW-0472">Membrane</keyword>
<proteinExistence type="predicted"/>
<keyword evidence="2" id="KW-1185">Reference proteome</keyword>
<keyword evidence="1" id="KW-0812">Transmembrane</keyword>
<protein>
    <submittedName>
        <fullName evidence="3">Lachrymatory-factor synthase</fullName>
    </submittedName>
</protein>
<gene>
    <name evidence="3" type="primary">LOC107953850</name>
</gene>
<dbReference type="KEGG" id="ghi:107953850"/>
<accession>A0A1U8P0M9</accession>
<dbReference type="AlphaFoldDB" id="A0A1U8P0M9"/>
<dbReference type="SMR" id="A0A1U8P0M9"/>
<dbReference type="RefSeq" id="XP_016744771.2">
    <property type="nucleotide sequence ID" value="XM_016889282.2"/>
</dbReference>
<dbReference type="Gene3D" id="3.30.530.20">
    <property type="match status" value="1"/>
</dbReference>
<reference evidence="3" key="2">
    <citation type="submission" date="2025-08" db="UniProtKB">
        <authorList>
            <consortium name="RefSeq"/>
        </authorList>
    </citation>
    <scope>IDENTIFICATION</scope>
</reference>
<dbReference type="PaxDb" id="3635-A0A1U8P0M9"/>
<dbReference type="SUPFAM" id="SSF55961">
    <property type="entry name" value="Bet v1-like"/>
    <property type="match status" value="1"/>
</dbReference>